<dbReference type="Gene3D" id="1.10.510.10">
    <property type="entry name" value="Transferase(Phosphotransferase) domain 1"/>
    <property type="match status" value="1"/>
</dbReference>
<dbReference type="OrthoDB" id="1924919at2759"/>
<gene>
    <name evidence="2" type="ORF">ARMGADRAFT_925319</name>
</gene>
<dbReference type="PROSITE" id="PS50011">
    <property type="entry name" value="PROTEIN_KINASE_DOM"/>
    <property type="match status" value="1"/>
</dbReference>
<reference evidence="3" key="1">
    <citation type="journal article" date="2017" name="Nat. Ecol. Evol.">
        <title>Genome expansion and lineage-specific genetic innovations in the forest pathogenic fungi Armillaria.</title>
        <authorList>
            <person name="Sipos G."/>
            <person name="Prasanna A.N."/>
            <person name="Walter M.C."/>
            <person name="O'Connor E."/>
            <person name="Balint B."/>
            <person name="Krizsan K."/>
            <person name="Kiss B."/>
            <person name="Hess J."/>
            <person name="Varga T."/>
            <person name="Slot J."/>
            <person name="Riley R."/>
            <person name="Boka B."/>
            <person name="Rigling D."/>
            <person name="Barry K."/>
            <person name="Lee J."/>
            <person name="Mihaltcheva S."/>
            <person name="LaButti K."/>
            <person name="Lipzen A."/>
            <person name="Waldron R."/>
            <person name="Moloney N.M."/>
            <person name="Sperisen C."/>
            <person name="Kredics L."/>
            <person name="Vagvoelgyi C."/>
            <person name="Patrignani A."/>
            <person name="Fitzpatrick D."/>
            <person name="Nagy I."/>
            <person name="Doyle S."/>
            <person name="Anderson J.B."/>
            <person name="Grigoriev I.V."/>
            <person name="Gueldener U."/>
            <person name="Muensterkoetter M."/>
            <person name="Nagy L.G."/>
        </authorList>
    </citation>
    <scope>NUCLEOTIDE SEQUENCE [LARGE SCALE GENOMIC DNA]</scope>
    <source>
        <strain evidence="3">Ar21-2</strain>
    </source>
</reference>
<accession>A0A2H3DP05</accession>
<dbReference type="OMA" id="DICKGRM"/>
<dbReference type="GO" id="GO:0005524">
    <property type="term" value="F:ATP binding"/>
    <property type="evidence" value="ECO:0007669"/>
    <property type="project" value="InterPro"/>
</dbReference>
<proteinExistence type="predicted"/>
<dbReference type="AlphaFoldDB" id="A0A2H3DP05"/>
<dbReference type="SUPFAM" id="SSF56112">
    <property type="entry name" value="Protein kinase-like (PK-like)"/>
    <property type="match status" value="1"/>
</dbReference>
<dbReference type="PANTHER" id="PTHR44329">
    <property type="entry name" value="SERINE/THREONINE-PROTEIN KINASE TNNI3K-RELATED"/>
    <property type="match status" value="1"/>
</dbReference>
<protein>
    <recommendedName>
        <fullName evidence="1">Protein kinase domain-containing protein</fullName>
    </recommendedName>
</protein>
<dbReference type="InterPro" id="IPR001245">
    <property type="entry name" value="Ser-Thr/Tyr_kinase_cat_dom"/>
</dbReference>
<dbReference type="Proteomes" id="UP000217790">
    <property type="component" value="Unassembled WGS sequence"/>
</dbReference>
<dbReference type="InterPro" id="IPR051681">
    <property type="entry name" value="Ser/Thr_Kinases-Pseudokinases"/>
</dbReference>
<dbReference type="InterPro" id="IPR000719">
    <property type="entry name" value="Prot_kinase_dom"/>
</dbReference>
<evidence type="ECO:0000259" key="1">
    <source>
        <dbReference type="PROSITE" id="PS50011"/>
    </source>
</evidence>
<dbReference type="GO" id="GO:0004674">
    <property type="term" value="F:protein serine/threonine kinase activity"/>
    <property type="evidence" value="ECO:0007669"/>
    <property type="project" value="TreeGrafter"/>
</dbReference>
<feature type="domain" description="Protein kinase" evidence="1">
    <location>
        <begin position="1"/>
        <end position="127"/>
    </location>
</feature>
<name>A0A2H3DP05_ARMGA</name>
<organism evidence="2 3">
    <name type="scientific">Armillaria gallica</name>
    <name type="common">Bulbous honey fungus</name>
    <name type="synonym">Armillaria bulbosa</name>
    <dbReference type="NCBI Taxonomy" id="47427"/>
    <lineage>
        <taxon>Eukaryota</taxon>
        <taxon>Fungi</taxon>
        <taxon>Dikarya</taxon>
        <taxon>Basidiomycota</taxon>
        <taxon>Agaricomycotina</taxon>
        <taxon>Agaricomycetes</taxon>
        <taxon>Agaricomycetidae</taxon>
        <taxon>Agaricales</taxon>
        <taxon>Marasmiineae</taxon>
        <taxon>Physalacriaceae</taxon>
        <taxon>Armillaria</taxon>
    </lineage>
</organism>
<sequence length="127" mass="14586">DICKGRMTGNLICTKVLRIFIDNDIEEPERIIKNFCREALVWGNLNHLNILPFLGVNKQLFALSFSLISSWMQYGNIMSFFTGHPEHDRLIAITEVARGMSYLHSLKLCIVHADIRGVIFPYNAKTF</sequence>
<feature type="non-terminal residue" evidence="2">
    <location>
        <position position="1"/>
    </location>
</feature>
<keyword evidence="3" id="KW-1185">Reference proteome</keyword>
<evidence type="ECO:0000313" key="3">
    <source>
        <dbReference type="Proteomes" id="UP000217790"/>
    </source>
</evidence>
<dbReference type="InterPro" id="IPR011009">
    <property type="entry name" value="Kinase-like_dom_sf"/>
</dbReference>
<evidence type="ECO:0000313" key="2">
    <source>
        <dbReference type="EMBL" id="PBK95810.1"/>
    </source>
</evidence>
<dbReference type="EMBL" id="KZ293651">
    <property type="protein sequence ID" value="PBK95810.1"/>
    <property type="molecule type" value="Genomic_DNA"/>
</dbReference>
<dbReference type="InParanoid" id="A0A2H3DP05"/>
<dbReference type="Pfam" id="PF07714">
    <property type="entry name" value="PK_Tyr_Ser-Thr"/>
    <property type="match status" value="1"/>
</dbReference>